<feature type="non-terminal residue" evidence="1">
    <location>
        <position position="91"/>
    </location>
</feature>
<keyword evidence="2" id="KW-1185">Reference proteome</keyword>
<accession>A0ABN8HS20</accession>
<evidence type="ECO:0008006" key="3">
    <source>
        <dbReference type="Google" id="ProtNLM"/>
    </source>
</evidence>
<protein>
    <recommendedName>
        <fullName evidence="3">Ribosomal protein S19</fullName>
    </recommendedName>
</protein>
<evidence type="ECO:0000313" key="2">
    <source>
        <dbReference type="Proteomes" id="UP000837857"/>
    </source>
</evidence>
<organism evidence="1 2">
    <name type="scientific">Iphiclides podalirius</name>
    <name type="common">scarce swallowtail</name>
    <dbReference type="NCBI Taxonomy" id="110791"/>
    <lineage>
        <taxon>Eukaryota</taxon>
        <taxon>Metazoa</taxon>
        <taxon>Ecdysozoa</taxon>
        <taxon>Arthropoda</taxon>
        <taxon>Hexapoda</taxon>
        <taxon>Insecta</taxon>
        <taxon>Pterygota</taxon>
        <taxon>Neoptera</taxon>
        <taxon>Endopterygota</taxon>
        <taxon>Lepidoptera</taxon>
        <taxon>Glossata</taxon>
        <taxon>Ditrysia</taxon>
        <taxon>Papilionoidea</taxon>
        <taxon>Papilionidae</taxon>
        <taxon>Papilioninae</taxon>
        <taxon>Iphiclides</taxon>
    </lineage>
</organism>
<reference evidence="1" key="1">
    <citation type="submission" date="2022-03" db="EMBL/GenBank/DDBJ databases">
        <authorList>
            <person name="Martin H S."/>
        </authorList>
    </citation>
    <scope>NUCLEOTIDE SEQUENCE</scope>
</reference>
<proteinExistence type="predicted"/>
<sequence>MLHSSDGFVWRGRIPTPAVSLNSRPARISHGFVGNERAGISTRCRIAKEFLRKLISQQVLETIGPNRLRIARSRRAKSSLGVGRKLHLLHS</sequence>
<name>A0ABN8HS20_9NEOP</name>
<dbReference type="Proteomes" id="UP000837857">
    <property type="component" value="Chromosome 12"/>
</dbReference>
<evidence type="ECO:0000313" key="1">
    <source>
        <dbReference type="EMBL" id="CAH2040347.1"/>
    </source>
</evidence>
<gene>
    <name evidence="1" type="ORF">IPOD504_LOCUS2503</name>
</gene>
<dbReference type="EMBL" id="OW152824">
    <property type="protein sequence ID" value="CAH2040347.1"/>
    <property type="molecule type" value="Genomic_DNA"/>
</dbReference>